<organism evidence="2 3">
    <name type="scientific">Ophiocordyceps australis</name>
    <dbReference type="NCBI Taxonomy" id="1399860"/>
    <lineage>
        <taxon>Eukaryota</taxon>
        <taxon>Fungi</taxon>
        <taxon>Dikarya</taxon>
        <taxon>Ascomycota</taxon>
        <taxon>Pezizomycotina</taxon>
        <taxon>Sordariomycetes</taxon>
        <taxon>Hypocreomycetidae</taxon>
        <taxon>Hypocreales</taxon>
        <taxon>Ophiocordycipitaceae</taxon>
        <taxon>Ophiocordyceps</taxon>
    </lineage>
</organism>
<protein>
    <submittedName>
        <fullName evidence="2">Putative enterotoxin</fullName>
    </submittedName>
</protein>
<reference evidence="2 3" key="1">
    <citation type="submission" date="2017-06" db="EMBL/GenBank/DDBJ databases">
        <title>Ant-infecting Ophiocordyceps genomes reveal a high diversity of potential behavioral manipulation genes and a possible major role for enterotoxins.</title>
        <authorList>
            <person name="De Bekker C."/>
            <person name="Evans H.C."/>
            <person name="Brachmann A."/>
            <person name="Hughes D.P."/>
        </authorList>
    </citation>
    <scope>NUCLEOTIDE SEQUENCE [LARGE SCALE GENOMIC DNA]</scope>
    <source>
        <strain evidence="2 3">Map64</strain>
    </source>
</reference>
<dbReference type="Gene3D" id="3.90.210.10">
    <property type="entry name" value="Heat-Labile Enterotoxin, subunit A"/>
    <property type="match status" value="1"/>
</dbReference>
<comment type="caution">
    <text evidence="2">The sequence shown here is derived from an EMBL/GenBank/DDBJ whole genome shotgun (WGS) entry which is preliminary data.</text>
</comment>
<dbReference type="Proteomes" id="UP000226192">
    <property type="component" value="Unassembled WGS sequence"/>
</dbReference>
<accession>A0A2C5YFQ2</accession>
<evidence type="ECO:0000259" key="1">
    <source>
        <dbReference type="Pfam" id="PF22596"/>
    </source>
</evidence>
<keyword evidence="3" id="KW-1185">Reference proteome</keyword>
<evidence type="ECO:0000313" key="3">
    <source>
        <dbReference type="Proteomes" id="UP000226192"/>
    </source>
</evidence>
<dbReference type="OrthoDB" id="4925734at2759"/>
<dbReference type="InterPro" id="IPR054695">
    <property type="entry name" value="Pierisin-like_dom"/>
</dbReference>
<sequence length="454" mass="51022">MKTVPDRSETGVFYRGDSRSPDYIFRHGFEPQGTNMNLRDHLSFAGNSGFVSVSRSRPAVRRYVFGRSADGHTTGYLYIIAPHGVPRGYWLPEMYSRDGPVQRNQEFAVAGHIPGGSIAGAFVFQSGNWDNPTTWLPNSNYAYQRDQPFNPENTCLGRLCRIVSEALAWVCVGTPDPCIRDENERFISDQSAQTQVEQPIIDHQPIGQNNPAFEACNASDEEKCSSKSNSVESNYLNTANTAVLAASCLASLKSHFKRSEKEAATRPLIRDLDCSDIIDAWAYKNDLDCRYAEKKAHCTFSSRRMPIEEQMFKGLTVRAVIDMDWFSGTSGPIHVNFGNNQGTTLFESPDPGDSSNVTIDMRRVFGADEVALKALRDVEIYHSLHAGYWSASGGRDQFKIKSIEFEIHHVASDVKLLNDEYKDIESWMGQNSRVWPKMTWAGALNFRNWHVDLS</sequence>
<dbReference type="STRING" id="1399860.A0A2C5YFQ2"/>
<dbReference type="EMBL" id="NJET01000015">
    <property type="protein sequence ID" value="PHH65701.1"/>
    <property type="molecule type" value="Genomic_DNA"/>
</dbReference>
<name>A0A2C5YFQ2_9HYPO</name>
<dbReference type="SUPFAM" id="SSF56399">
    <property type="entry name" value="ADP-ribosylation"/>
    <property type="match status" value="1"/>
</dbReference>
<feature type="domain" description="Pierisin-like" evidence="1">
    <location>
        <begin position="14"/>
        <end position="141"/>
    </location>
</feature>
<dbReference type="Pfam" id="PF22596">
    <property type="entry name" value="Scabin-like"/>
    <property type="match status" value="1"/>
</dbReference>
<proteinExistence type="predicted"/>
<evidence type="ECO:0000313" key="2">
    <source>
        <dbReference type="EMBL" id="PHH65701.1"/>
    </source>
</evidence>
<dbReference type="AlphaFoldDB" id="A0A2C5YFQ2"/>
<gene>
    <name evidence="2" type="ORF">CDD81_1787</name>
</gene>